<keyword evidence="1" id="KW-0472">Membrane</keyword>
<proteinExistence type="predicted"/>
<evidence type="ECO:0000256" key="1">
    <source>
        <dbReference type="SAM" id="Phobius"/>
    </source>
</evidence>
<sequence length="186" mass="21026">MSSNRAKFYFYSIFVFIVVVAFLVPRGQTVLNTSISLAPDGKPVLGAVVDKTEAFSEKDSGITKLVKEKGSLYGQSFRKVDYGLVVYYDFFYRFDLSSVPDYVPDQFVFSVDMPGEMTGVRGGSFEKNKAFWVLQRGQAGDFQASSKVTRWWLVVLSGFAIIFMTYAIILLYRKSKTTEARGTWVQ</sequence>
<feature type="transmembrane region" description="Helical" evidence="1">
    <location>
        <begin position="151"/>
        <end position="172"/>
    </location>
</feature>
<feature type="transmembrane region" description="Helical" evidence="1">
    <location>
        <begin position="7"/>
        <end position="24"/>
    </location>
</feature>
<keyword evidence="1" id="KW-1133">Transmembrane helix</keyword>
<organism evidence="2">
    <name type="scientific">marine sediment metagenome</name>
    <dbReference type="NCBI Taxonomy" id="412755"/>
    <lineage>
        <taxon>unclassified sequences</taxon>
        <taxon>metagenomes</taxon>
        <taxon>ecological metagenomes</taxon>
    </lineage>
</organism>
<reference evidence="2" key="1">
    <citation type="journal article" date="2015" name="Nature">
        <title>Complex archaea that bridge the gap between prokaryotes and eukaryotes.</title>
        <authorList>
            <person name="Spang A."/>
            <person name="Saw J.H."/>
            <person name="Jorgensen S.L."/>
            <person name="Zaremba-Niedzwiedzka K."/>
            <person name="Martijn J."/>
            <person name="Lind A.E."/>
            <person name="van Eijk R."/>
            <person name="Schleper C."/>
            <person name="Guy L."/>
            <person name="Ettema T.J."/>
        </authorList>
    </citation>
    <scope>NUCLEOTIDE SEQUENCE</scope>
</reference>
<keyword evidence="1" id="KW-0812">Transmembrane</keyword>
<protein>
    <submittedName>
        <fullName evidence="2">Uncharacterized protein</fullName>
    </submittedName>
</protein>
<dbReference type="EMBL" id="LAZR01003149">
    <property type="protein sequence ID" value="KKN21420.1"/>
    <property type="molecule type" value="Genomic_DNA"/>
</dbReference>
<comment type="caution">
    <text evidence="2">The sequence shown here is derived from an EMBL/GenBank/DDBJ whole genome shotgun (WGS) entry which is preliminary data.</text>
</comment>
<evidence type="ECO:0000313" key="2">
    <source>
        <dbReference type="EMBL" id="KKN21420.1"/>
    </source>
</evidence>
<dbReference type="AlphaFoldDB" id="A0A0F9NPK1"/>
<name>A0A0F9NPK1_9ZZZZ</name>
<gene>
    <name evidence="2" type="ORF">LCGC14_0925610</name>
</gene>
<accession>A0A0F9NPK1</accession>